<evidence type="ECO:0000313" key="2">
    <source>
        <dbReference type="Proteomes" id="UP001557484"/>
    </source>
</evidence>
<accession>A0ABV3TT93</accession>
<organism evidence="1 2">
    <name type="scientific">Zhongshania arctica</name>
    <dbReference type="NCBI Taxonomy" id="3238302"/>
    <lineage>
        <taxon>Bacteria</taxon>
        <taxon>Pseudomonadati</taxon>
        <taxon>Pseudomonadota</taxon>
        <taxon>Gammaproteobacteria</taxon>
        <taxon>Cellvibrionales</taxon>
        <taxon>Spongiibacteraceae</taxon>
        <taxon>Zhongshania</taxon>
    </lineage>
</organism>
<protein>
    <submittedName>
        <fullName evidence="1">HopJ type III effector protein</fullName>
    </submittedName>
</protein>
<dbReference type="Gene3D" id="3.20.160.10">
    <property type="entry name" value="vpa0580 domain like"/>
    <property type="match status" value="1"/>
</dbReference>
<reference evidence="1 2" key="1">
    <citation type="journal article" date="2011" name="Int. J. Syst. Evol. Microbiol.">
        <title>Zhongshania antarctica gen. nov., sp. nov. and Zhongshania guokunii sp. nov., gammaproteobacteria respectively isolated from coastal attached (fast) ice and surface seawater of the Antarctic.</title>
        <authorList>
            <person name="Li H.J."/>
            <person name="Zhang X.Y."/>
            <person name="Chen C.X."/>
            <person name="Zhang Y.J."/>
            <person name="Gao Z.M."/>
            <person name="Yu Y."/>
            <person name="Chen X.L."/>
            <person name="Chen B."/>
            <person name="Zhang Y.Z."/>
        </authorList>
    </citation>
    <scope>NUCLEOTIDE SEQUENCE [LARGE SCALE GENOMIC DNA]</scope>
    <source>
        <strain evidence="1 2">R06B22</strain>
    </source>
</reference>
<dbReference type="RefSeq" id="WP_368374936.1">
    <property type="nucleotide sequence ID" value="NZ_JBFRYB010000001.1"/>
</dbReference>
<comment type="caution">
    <text evidence="1">The sequence shown here is derived from an EMBL/GenBank/DDBJ whole genome shotgun (WGS) entry which is preliminary data.</text>
</comment>
<evidence type="ECO:0000313" key="1">
    <source>
        <dbReference type="EMBL" id="MEX1664818.1"/>
    </source>
</evidence>
<dbReference type="InterPro" id="IPR014984">
    <property type="entry name" value="HopJ"/>
</dbReference>
<dbReference type="EMBL" id="JBFRYB010000001">
    <property type="protein sequence ID" value="MEX1664818.1"/>
    <property type="molecule type" value="Genomic_DNA"/>
</dbReference>
<dbReference type="Pfam" id="PF08888">
    <property type="entry name" value="HopJ"/>
    <property type="match status" value="1"/>
</dbReference>
<keyword evidence="2" id="KW-1185">Reference proteome</keyword>
<gene>
    <name evidence="1" type="ORF">AB4875_04915</name>
</gene>
<sequence>MTSKQLIVKLNQSAQPFADVMAVIDQEYVFTPTAFTNGEQHSDAGSNNGSCKIFAFGLLHQLSEQATLNAFGDYYVKDVLENPAGADHANIRGFMRSGWKGIRFEGEALAPK</sequence>
<proteinExistence type="predicted"/>
<name>A0ABV3TT93_9GAMM</name>
<dbReference type="Proteomes" id="UP001557484">
    <property type="component" value="Unassembled WGS sequence"/>
</dbReference>
<dbReference type="InterPro" id="IPR038604">
    <property type="entry name" value="HopJ_sf"/>
</dbReference>